<reference evidence="2" key="2">
    <citation type="submission" date="2015-03" db="UniProtKB">
        <authorList>
            <consortium name="EnsemblPlants"/>
        </authorList>
    </citation>
    <scope>IDENTIFICATION</scope>
</reference>
<feature type="region of interest" description="Disordered" evidence="1">
    <location>
        <begin position="1"/>
        <end position="36"/>
    </location>
</feature>
<keyword evidence="3" id="KW-1185">Reference proteome</keyword>
<sequence>MAADEMSRRETARLLARRHSSEKMTPKPMESAAGGRGLQRLRLGGQLMPNGGCDLDGCGAAAGDQIGGGLGQPDSRNSDDNMKLKVSSIFKLETTSN</sequence>
<dbReference type="Proteomes" id="UP000026960">
    <property type="component" value="Chromosome 7"/>
</dbReference>
<evidence type="ECO:0000313" key="3">
    <source>
        <dbReference type="Proteomes" id="UP000026960"/>
    </source>
</evidence>
<dbReference type="Gramene" id="OBART07G10680.1">
    <property type="protein sequence ID" value="OBART07G10680.1"/>
    <property type="gene ID" value="OBART07G10680"/>
</dbReference>
<accession>A0A0D3GPR8</accession>
<dbReference type="PaxDb" id="65489-OBART07G10680.1"/>
<organism evidence="2">
    <name type="scientific">Oryza barthii</name>
    <dbReference type="NCBI Taxonomy" id="65489"/>
    <lineage>
        <taxon>Eukaryota</taxon>
        <taxon>Viridiplantae</taxon>
        <taxon>Streptophyta</taxon>
        <taxon>Embryophyta</taxon>
        <taxon>Tracheophyta</taxon>
        <taxon>Spermatophyta</taxon>
        <taxon>Magnoliopsida</taxon>
        <taxon>Liliopsida</taxon>
        <taxon>Poales</taxon>
        <taxon>Poaceae</taxon>
        <taxon>BOP clade</taxon>
        <taxon>Oryzoideae</taxon>
        <taxon>Oryzeae</taxon>
        <taxon>Oryzinae</taxon>
        <taxon>Oryza</taxon>
    </lineage>
</organism>
<name>A0A0D3GPR8_9ORYZ</name>
<reference evidence="2" key="1">
    <citation type="journal article" date="2009" name="Rice">
        <title>De Novo Next Generation Sequencing of Plant Genomes.</title>
        <authorList>
            <person name="Rounsley S."/>
            <person name="Marri P.R."/>
            <person name="Yu Y."/>
            <person name="He R."/>
            <person name="Sisneros N."/>
            <person name="Goicoechea J.L."/>
            <person name="Lee S.J."/>
            <person name="Angelova A."/>
            <person name="Kudrna D."/>
            <person name="Luo M."/>
            <person name="Affourtit J."/>
            <person name="Desany B."/>
            <person name="Knight J."/>
            <person name="Niazi F."/>
            <person name="Egholm M."/>
            <person name="Wing R.A."/>
        </authorList>
    </citation>
    <scope>NUCLEOTIDE SEQUENCE [LARGE SCALE GENOMIC DNA]</scope>
    <source>
        <strain evidence="2">cv. IRGC 105608</strain>
    </source>
</reference>
<dbReference type="AlphaFoldDB" id="A0A0D3GPR8"/>
<dbReference type="EnsemblPlants" id="OBART07G10680.1">
    <property type="protein sequence ID" value="OBART07G10680.1"/>
    <property type="gene ID" value="OBART07G10680"/>
</dbReference>
<feature type="compositionally biased region" description="Basic and acidic residues" evidence="1">
    <location>
        <begin position="1"/>
        <end position="12"/>
    </location>
</feature>
<evidence type="ECO:0000256" key="1">
    <source>
        <dbReference type="SAM" id="MobiDB-lite"/>
    </source>
</evidence>
<proteinExistence type="predicted"/>
<dbReference type="HOGENOM" id="CLU_2350090_0_0_1"/>
<protein>
    <submittedName>
        <fullName evidence="2">Uncharacterized protein</fullName>
    </submittedName>
</protein>
<evidence type="ECO:0000313" key="2">
    <source>
        <dbReference type="EnsemblPlants" id="OBART07G10680.1"/>
    </source>
</evidence>